<evidence type="ECO:0000313" key="3">
    <source>
        <dbReference type="Proteomes" id="UP000192602"/>
    </source>
</evidence>
<accession>A0A1W1WTY2</accession>
<sequence length="97" mass="10691">MCLSIPSKVVSIDHDKCTALVDTLGVQREVGIDFIADEVKVGDFVLIHIGYAMNIIDEEYAKESIALYQEIIEKMEEAEKKQLINESDNCPGDGSGT</sequence>
<dbReference type="NCBIfam" id="TIGR00074">
    <property type="entry name" value="hypC_hupF"/>
    <property type="match status" value="1"/>
</dbReference>
<organism evidence="2 3">
    <name type="scientific">Nitratiruptor tergarcus DSM 16512</name>
    <dbReference type="NCBI Taxonomy" id="1069081"/>
    <lineage>
        <taxon>Bacteria</taxon>
        <taxon>Pseudomonadati</taxon>
        <taxon>Campylobacterota</taxon>
        <taxon>Epsilonproteobacteria</taxon>
        <taxon>Nautiliales</taxon>
        <taxon>Nitratiruptoraceae</taxon>
        <taxon>Nitratiruptor</taxon>
    </lineage>
</organism>
<dbReference type="Pfam" id="PF01455">
    <property type="entry name" value="HupF_HypC"/>
    <property type="match status" value="1"/>
</dbReference>
<dbReference type="AlphaFoldDB" id="A0A1W1WTY2"/>
<dbReference type="PANTHER" id="PTHR35177">
    <property type="entry name" value="HYDROGENASE MATURATION FACTOR HYBG"/>
    <property type="match status" value="1"/>
</dbReference>
<dbReference type="Proteomes" id="UP000192602">
    <property type="component" value="Unassembled WGS sequence"/>
</dbReference>
<gene>
    <name evidence="2" type="ORF">SAMN05660197_1606</name>
</gene>
<dbReference type="SUPFAM" id="SSF159127">
    <property type="entry name" value="HupF/HypC-like"/>
    <property type="match status" value="1"/>
</dbReference>
<proteinExistence type="inferred from homology"/>
<dbReference type="EMBL" id="FWWZ01000001">
    <property type="protein sequence ID" value="SMC09784.1"/>
    <property type="molecule type" value="Genomic_DNA"/>
</dbReference>
<keyword evidence="3" id="KW-1185">Reference proteome</keyword>
<dbReference type="OrthoDB" id="9806017at2"/>
<dbReference type="STRING" id="1069081.SAMN05660197_1606"/>
<comment type="similarity">
    <text evidence="1">Belongs to the HupF/HypC family.</text>
</comment>
<dbReference type="GO" id="GO:0005506">
    <property type="term" value="F:iron ion binding"/>
    <property type="evidence" value="ECO:0007669"/>
    <property type="project" value="TreeGrafter"/>
</dbReference>
<protein>
    <submittedName>
        <fullName evidence="2">Hydrogenase expression/formation protein HypC</fullName>
    </submittedName>
</protein>
<dbReference type="RefSeq" id="WP_084276027.1">
    <property type="nucleotide sequence ID" value="NZ_AP026671.1"/>
</dbReference>
<dbReference type="GO" id="GO:1902670">
    <property type="term" value="F:carbon dioxide binding"/>
    <property type="evidence" value="ECO:0007669"/>
    <property type="project" value="TreeGrafter"/>
</dbReference>
<dbReference type="Gene3D" id="2.30.30.140">
    <property type="match status" value="1"/>
</dbReference>
<evidence type="ECO:0000313" key="2">
    <source>
        <dbReference type="EMBL" id="SMC09784.1"/>
    </source>
</evidence>
<reference evidence="3" key="1">
    <citation type="submission" date="2017-04" db="EMBL/GenBank/DDBJ databases">
        <authorList>
            <person name="Varghese N."/>
            <person name="Submissions S."/>
        </authorList>
    </citation>
    <scope>NUCLEOTIDE SEQUENCE [LARGE SCALE GENOMIC DNA]</scope>
    <source>
        <strain evidence="3">DSM 16512</strain>
    </source>
</reference>
<dbReference type="PANTHER" id="PTHR35177:SF2">
    <property type="entry name" value="HYDROGENASE MATURATION FACTOR HYBG"/>
    <property type="match status" value="1"/>
</dbReference>
<dbReference type="PRINTS" id="PR00445">
    <property type="entry name" value="HUPFHYPC"/>
</dbReference>
<dbReference type="FunFam" id="2.30.30.140:FF:000022">
    <property type="entry name" value="Hydrogenase assembly chaperone HybG"/>
    <property type="match status" value="1"/>
</dbReference>
<dbReference type="GO" id="GO:0051604">
    <property type="term" value="P:protein maturation"/>
    <property type="evidence" value="ECO:0007669"/>
    <property type="project" value="TreeGrafter"/>
</dbReference>
<evidence type="ECO:0000256" key="1">
    <source>
        <dbReference type="ARBA" id="ARBA00006018"/>
    </source>
</evidence>
<name>A0A1W1WTY2_9BACT</name>
<dbReference type="InterPro" id="IPR001109">
    <property type="entry name" value="Hydrogenase_HupF/HypC"/>
</dbReference>